<comment type="similarity">
    <text evidence="10 12">Belongs to the EPSP synthase family. MurA subfamily.</text>
</comment>
<keyword evidence="8 12" id="KW-0131">Cell cycle</keyword>
<dbReference type="HAMAP" id="MF_00111">
    <property type="entry name" value="MurA"/>
    <property type="match status" value="1"/>
</dbReference>
<dbReference type="NCBIfam" id="NF006873">
    <property type="entry name" value="PRK09369.1"/>
    <property type="match status" value="1"/>
</dbReference>
<feature type="domain" description="Enolpyruvate transferase" evidence="13">
    <location>
        <begin position="7"/>
        <end position="425"/>
    </location>
</feature>
<feature type="binding site" evidence="12">
    <location>
        <position position="320"/>
    </location>
    <ligand>
        <name>UDP-N-acetyl-alpha-D-glucosamine</name>
        <dbReference type="ChEBI" id="CHEBI:57705"/>
    </ligand>
</feature>
<dbReference type="EMBL" id="BAABCY010000001">
    <property type="protein sequence ID" value="GAA3552456.1"/>
    <property type="molecule type" value="Genomic_DNA"/>
</dbReference>
<evidence type="ECO:0000256" key="10">
    <source>
        <dbReference type="ARBA" id="ARBA00038367"/>
    </source>
</evidence>
<comment type="caution">
    <text evidence="14">The sequence shown here is derived from an EMBL/GenBank/DDBJ whole genome shotgun (WGS) entry which is preliminary data.</text>
</comment>
<dbReference type="InterPro" id="IPR001986">
    <property type="entry name" value="Enolpyruvate_Tfrase_dom"/>
</dbReference>
<dbReference type="InterPro" id="IPR050068">
    <property type="entry name" value="MurA_subfamily"/>
</dbReference>
<dbReference type="InterPro" id="IPR013792">
    <property type="entry name" value="RNA3'P_cycl/enolpyr_Trfase_a/b"/>
</dbReference>
<feature type="binding site" evidence="12">
    <location>
        <begin position="22"/>
        <end position="23"/>
    </location>
    <ligand>
        <name>phosphoenolpyruvate</name>
        <dbReference type="ChEBI" id="CHEBI:58702"/>
    </ligand>
</feature>
<dbReference type="Pfam" id="PF00275">
    <property type="entry name" value="EPSP_synthase"/>
    <property type="match status" value="1"/>
</dbReference>
<dbReference type="EC" id="2.5.1.7" evidence="12"/>
<evidence type="ECO:0000256" key="1">
    <source>
        <dbReference type="ARBA" id="ARBA00004496"/>
    </source>
</evidence>
<gene>
    <name evidence="12 14" type="primary">murA</name>
    <name evidence="14" type="ORF">GCM10022395_00080</name>
</gene>
<evidence type="ECO:0000256" key="4">
    <source>
        <dbReference type="ARBA" id="ARBA00022618"/>
    </source>
</evidence>
<comment type="pathway">
    <text evidence="2 12">Cell wall biogenesis; peptidoglycan biosynthesis.</text>
</comment>
<dbReference type="PANTHER" id="PTHR43783:SF1">
    <property type="entry name" value="UDP-N-ACETYLGLUCOSAMINE 1-CARBOXYVINYLTRANSFERASE"/>
    <property type="match status" value="1"/>
</dbReference>
<evidence type="ECO:0000256" key="5">
    <source>
        <dbReference type="ARBA" id="ARBA00022679"/>
    </source>
</evidence>
<evidence type="ECO:0000256" key="2">
    <source>
        <dbReference type="ARBA" id="ARBA00004752"/>
    </source>
</evidence>
<comment type="caution">
    <text evidence="12">Lacks conserved residue(s) required for the propagation of feature annotation.</text>
</comment>
<evidence type="ECO:0000256" key="3">
    <source>
        <dbReference type="ARBA" id="ARBA00022490"/>
    </source>
</evidence>
<reference evidence="15" key="1">
    <citation type="journal article" date="2019" name="Int. J. Syst. Evol. Microbiol.">
        <title>The Global Catalogue of Microorganisms (GCM) 10K type strain sequencing project: providing services to taxonomists for standard genome sequencing and annotation.</title>
        <authorList>
            <consortium name="The Broad Institute Genomics Platform"/>
            <consortium name="The Broad Institute Genome Sequencing Center for Infectious Disease"/>
            <person name="Wu L."/>
            <person name="Ma J."/>
        </authorList>
    </citation>
    <scope>NUCLEOTIDE SEQUENCE [LARGE SCALE GENOMIC DNA]</scope>
    <source>
        <strain evidence="15">JCM 17111</strain>
    </source>
</reference>
<evidence type="ECO:0000256" key="6">
    <source>
        <dbReference type="ARBA" id="ARBA00022960"/>
    </source>
</evidence>
<dbReference type="NCBIfam" id="TIGR01072">
    <property type="entry name" value="murA"/>
    <property type="match status" value="1"/>
</dbReference>
<evidence type="ECO:0000256" key="12">
    <source>
        <dbReference type="HAMAP-Rule" id="MF_00111"/>
    </source>
</evidence>
<name>A0ABP6WLK8_9FLAO</name>
<dbReference type="Proteomes" id="UP001500954">
    <property type="component" value="Unassembled WGS sequence"/>
</dbReference>
<keyword evidence="9 12" id="KW-0961">Cell wall biogenesis/degradation</keyword>
<proteinExistence type="inferred from homology"/>
<keyword evidence="7 12" id="KW-0573">Peptidoglycan synthesis</keyword>
<keyword evidence="3 12" id="KW-0963">Cytoplasm</keyword>
<dbReference type="PANTHER" id="PTHR43783">
    <property type="entry name" value="UDP-N-ACETYLGLUCOSAMINE 1-CARBOXYVINYLTRANSFERASE"/>
    <property type="match status" value="1"/>
</dbReference>
<feature type="binding site" evidence="12">
    <location>
        <position position="97"/>
    </location>
    <ligand>
        <name>UDP-N-acetyl-alpha-D-glucosamine</name>
        <dbReference type="ChEBI" id="CHEBI:57705"/>
    </ligand>
</feature>
<dbReference type="InterPro" id="IPR036968">
    <property type="entry name" value="Enolpyruvate_Tfrase_sf"/>
</dbReference>
<dbReference type="CDD" id="cd01555">
    <property type="entry name" value="UdpNAET"/>
    <property type="match status" value="1"/>
</dbReference>
<evidence type="ECO:0000259" key="13">
    <source>
        <dbReference type="Pfam" id="PF00275"/>
    </source>
</evidence>
<evidence type="ECO:0000256" key="9">
    <source>
        <dbReference type="ARBA" id="ARBA00023316"/>
    </source>
</evidence>
<evidence type="ECO:0000256" key="11">
    <source>
        <dbReference type="ARBA" id="ARBA00047527"/>
    </source>
</evidence>
<dbReference type="Gene3D" id="3.65.10.10">
    <property type="entry name" value="Enolpyruvate transferase domain"/>
    <property type="match status" value="2"/>
</dbReference>
<accession>A0ABP6WLK8</accession>
<evidence type="ECO:0000313" key="15">
    <source>
        <dbReference type="Proteomes" id="UP001500954"/>
    </source>
</evidence>
<dbReference type="RefSeq" id="WP_345003618.1">
    <property type="nucleotide sequence ID" value="NZ_BAABCY010000001.1"/>
</dbReference>
<evidence type="ECO:0000256" key="7">
    <source>
        <dbReference type="ARBA" id="ARBA00022984"/>
    </source>
</evidence>
<evidence type="ECO:0000256" key="8">
    <source>
        <dbReference type="ARBA" id="ARBA00023306"/>
    </source>
</evidence>
<sequence length="435" mass="47593">MESFKIEGGHQLKGRIQPQGAKNEALQILCAVLLSPEKITINNIPDIVDVNKLINLLKKLGVKIEKLAHGTYTFQADDLNLAYLESPDFKEDGKGLRGSIMIVGPLLARFGKGYIPKPGGDKIGRRRLDTHFEGLIKLGAKFRYSREEQFYGVEANTLKGTYMLLEEASVTGTANIVMAATLAKGTTTIYNAACEPYLQQLCKMLNRMGAKISGVGSNLLTIEGVEGLGGTSHTMLPDMIEIGSWIGLAAMTKSELTITNVSWDDLGIIPNVFRKLGITVERQGDDIHIPAHKDGYEIQSFIDGSILTISDAPWPGFTPDLLSIILVVATQARGSVLIHQKMFESRLFFVDKLIDMGAKIILCDPHRATVIGHDYKSTLKAMTMTSPDIRAGVALLIAALSAKGTSTIQNIEQIDRGYERIDERLRAIGAKIERV</sequence>
<dbReference type="InterPro" id="IPR005750">
    <property type="entry name" value="UDP_GlcNAc_COvinyl_MurA"/>
</dbReference>
<keyword evidence="15" id="KW-1185">Reference proteome</keyword>
<dbReference type="SUPFAM" id="SSF55205">
    <property type="entry name" value="EPT/RTPC-like"/>
    <property type="match status" value="1"/>
</dbReference>
<organism evidence="14 15">
    <name type="scientific">Snuella lapsa</name>
    <dbReference type="NCBI Taxonomy" id="870481"/>
    <lineage>
        <taxon>Bacteria</taxon>
        <taxon>Pseudomonadati</taxon>
        <taxon>Bacteroidota</taxon>
        <taxon>Flavobacteriia</taxon>
        <taxon>Flavobacteriales</taxon>
        <taxon>Flavobacteriaceae</taxon>
        <taxon>Snuella</taxon>
    </lineage>
</organism>
<feature type="binding site" evidence="12">
    <location>
        <position position="342"/>
    </location>
    <ligand>
        <name>UDP-N-acetyl-alpha-D-glucosamine</name>
        <dbReference type="ChEBI" id="CHEBI:57705"/>
    </ligand>
</feature>
<comment type="function">
    <text evidence="12">Cell wall formation. Adds enolpyruvyl to UDP-N-acetylglucosamine.</text>
</comment>
<evidence type="ECO:0000313" key="14">
    <source>
        <dbReference type="EMBL" id="GAA3552456.1"/>
    </source>
</evidence>
<comment type="catalytic activity">
    <reaction evidence="11 12">
        <text>phosphoenolpyruvate + UDP-N-acetyl-alpha-D-glucosamine = UDP-N-acetyl-3-O-(1-carboxyvinyl)-alpha-D-glucosamine + phosphate</text>
        <dbReference type="Rhea" id="RHEA:18681"/>
        <dbReference type="ChEBI" id="CHEBI:43474"/>
        <dbReference type="ChEBI" id="CHEBI:57705"/>
        <dbReference type="ChEBI" id="CHEBI:58702"/>
        <dbReference type="ChEBI" id="CHEBI:68483"/>
        <dbReference type="EC" id="2.5.1.7"/>
    </reaction>
</comment>
<feature type="active site" description="Proton donor" evidence="12">
    <location>
        <position position="121"/>
    </location>
</feature>
<keyword evidence="5 12" id="KW-0808">Transferase</keyword>
<protein>
    <recommendedName>
        <fullName evidence="12">UDP-N-acetylglucosamine 1-carboxyvinyltransferase</fullName>
        <ecNumber evidence="12">2.5.1.7</ecNumber>
    </recommendedName>
    <alternativeName>
        <fullName evidence="12">Enoylpyruvate transferase</fullName>
    </alternativeName>
    <alternativeName>
        <fullName evidence="12">UDP-N-acetylglucosamine enolpyruvyl transferase</fullName>
        <shortName evidence="12">EPT</shortName>
    </alternativeName>
</protein>
<keyword evidence="4 12" id="KW-0132">Cell division</keyword>
<keyword evidence="6 12" id="KW-0133">Cell shape</keyword>
<comment type="subcellular location">
    <subcellularLocation>
        <location evidence="1 12">Cytoplasm</location>
    </subcellularLocation>
</comment>